<reference evidence="2 3" key="1">
    <citation type="submission" date="2019-08" db="EMBL/GenBank/DDBJ databases">
        <title>Bacillus genomes from the desert of Cuatro Cienegas, Coahuila.</title>
        <authorList>
            <person name="Olmedo-Alvarez G."/>
        </authorList>
    </citation>
    <scope>NUCLEOTIDE SEQUENCE [LARGE SCALE GENOMIC DNA]</scope>
    <source>
        <strain evidence="2 3">CH128b_4D</strain>
    </source>
</reference>
<evidence type="ECO:0000313" key="2">
    <source>
        <dbReference type="EMBL" id="TYR98124.1"/>
    </source>
</evidence>
<evidence type="ECO:0000259" key="1">
    <source>
        <dbReference type="Pfam" id="PF13524"/>
    </source>
</evidence>
<dbReference type="RefSeq" id="WP_148954536.1">
    <property type="nucleotide sequence ID" value="NZ_VTEG01000013.1"/>
</dbReference>
<gene>
    <name evidence="2" type="ORF">FZC84_16010</name>
</gene>
<proteinExistence type="predicted"/>
<comment type="caution">
    <text evidence="2">The sequence shown here is derived from an EMBL/GenBank/DDBJ whole genome shotgun (WGS) entry which is preliminary data.</text>
</comment>
<evidence type="ECO:0000313" key="3">
    <source>
        <dbReference type="Proteomes" id="UP000325182"/>
    </source>
</evidence>
<sequence>MLNILALDYDFSSSYFKNSFYLWDEVKKRSNFMLLTTSQFQQKLKLDEIVDLCPFKPDIILINEFVNFHHKWQLEAFDKVDIPIGYLPHDIDDSVEIRRKFMLENNVSLIFPLYQESFLRLYPEYKDKMRWLPHHVNTEIFKDYNIVKDKDGLLLGRVSQSFYHLRKKILEKMDGHPGFVYYVHPQDQNSAKVSWLEGEDYARYINSSKIFFSCCSTRKYPLLKYFEILGCRTLLLADTCSDLTDLGFIPGQHFVEINEHNFYEKFLYYVNNETERNQIAANGYQFIRNNHSTALRAQQLISYINDYLGRKS</sequence>
<dbReference type="Proteomes" id="UP000325182">
    <property type="component" value="Unassembled WGS sequence"/>
</dbReference>
<dbReference type="Pfam" id="PF13524">
    <property type="entry name" value="Glyco_trans_1_2"/>
    <property type="match status" value="1"/>
</dbReference>
<protein>
    <submittedName>
        <fullName evidence="2">Glycosyltransferase</fullName>
    </submittedName>
</protein>
<dbReference type="EMBL" id="VTEG01000013">
    <property type="protein sequence ID" value="TYR98124.1"/>
    <property type="molecule type" value="Genomic_DNA"/>
</dbReference>
<dbReference type="GO" id="GO:0016740">
    <property type="term" value="F:transferase activity"/>
    <property type="evidence" value="ECO:0007669"/>
    <property type="project" value="UniProtKB-KW"/>
</dbReference>
<dbReference type="InterPro" id="IPR055259">
    <property type="entry name" value="YkvP/CgeB_Glyco_trans-like"/>
</dbReference>
<name>A0A5D4M872_9BACI</name>
<organism evidence="2 3">
    <name type="scientific">Rossellomorea vietnamensis</name>
    <dbReference type="NCBI Taxonomy" id="218284"/>
    <lineage>
        <taxon>Bacteria</taxon>
        <taxon>Bacillati</taxon>
        <taxon>Bacillota</taxon>
        <taxon>Bacilli</taxon>
        <taxon>Bacillales</taxon>
        <taxon>Bacillaceae</taxon>
        <taxon>Rossellomorea</taxon>
    </lineage>
</organism>
<keyword evidence="2" id="KW-0808">Transferase</keyword>
<feature type="domain" description="Spore protein YkvP/CgeB glycosyl transferase-like" evidence="1">
    <location>
        <begin position="167"/>
        <end position="301"/>
    </location>
</feature>
<dbReference type="AlphaFoldDB" id="A0A5D4M872"/>
<accession>A0A5D4M872</accession>